<dbReference type="AlphaFoldDB" id="A0A9P7XRC0"/>
<sequence length="200" mass="22151">MAFKRISAVLCFALALSGVCNAAPRSQFTNSLEDWIARPYRLQEDSTVAMPQYRHPQGDTTDDGIHVDTHELEITVIHPHQFMEMYGWIPHMDEDFREFGMLEGDNCVEFSIKIIKFKACKFERGITLDVSAFGIKANAIECADVHQGCSVNPIDSIAGKVGVNGICRNGKVNISANLCIGPKFFRKCADIPHVSIGISC</sequence>
<protein>
    <submittedName>
        <fullName evidence="2">Uncharacterized protein</fullName>
    </submittedName>
</protein>
<dbReference type="EMBL" id="JAHRHY010000011">
    <property type="protein sequence ID" value="KAG9065970.1"/>
    <property type="molecule type" value="Genomic_DNA"/>
</dbReference>
<gene>
    <name evidence="2" type="ORF">KI688_002267</name>
</gene>
<reference evidence="2" key="1">
    <citation type="submission" date="2021-06" db="EMBL/GenBank/DDBJ databases">
        <title>Genome Sequence of Mortierella hyaline Strain SCG-10, a Cold-Adapted, Nitrate-Reducing Fungus Isolated from Soil in Minnesota, USA.</title>
        <authorList>
            <person name="Aldossari N."/>
        </authorList>
    </citation>
    <scope>NUCLEOTIDE SEQUENCE</scope>
    <source>
        <strain evidence="2">SCG-10</strain>
    </source>
</reference>
<feature type="signal peptide" evidence="1">
    <location>
        <begin position="1"/>
        <end position="22"/>
    </location>
</feature>
<evidence type="ECO:0000256" key="1">
    <source>
        <dbReference type="SAM" id="SignalP"/>
    </source>
</evidence>
<feature type="chain" id="PRO_5040396264" evidence="1">
    <location>
        <begin position="23"/>
        <end position="200"/>
    </location>
</feature>
<accession>A0A9P7XRC0</accession>
<keyword evidence="1" id="KW-0732">Signal</keyword>
<evidence type="ECO:0000313" key="3">
    <source>
        <dbReference type="Proteomes" id="UP000707451"/>
    </source>
</evidence>
<proteinExistence type="predicted"/>
<evidence type="ECO:0000313" key="2">
    <source>
        <dbReference type="EMBL" id="KAG9065970.1"/>
    </source>
</evidence>
<keyword evidence="3" id="KW-1185">Reference proteome</keyword>
<organism evidence="2 3">
    <name type="scientific">Linnemannia hyalina</name>
    <dbReference type="NCBI Taxonomy" id="64524"/>
    <lineage>
        <taxon>Eukaryota</taxon>
        <taxon>Fungi</taxon>
        <taxon>Fungi incertae sedis</taxon>
        <taxon>Mucoromycota</taxon>
        <taxon>Mortierellomycotina</taxon>
        <taxon>Mortierellomycetes</taxon>
        <taxon>Mortierellales</taxon>
        <taxon>Mortierellaceae</taxon>
        <taxon>Linnemannia</taxon>
    </lineage>
</organism>
<dbReference type="Proteomes" id="UP000707451">
    <property type="component" value="Unassembled WGS sequence"/>
</dbReference>
<name>A0A9P7XRC0_9FUNG</name>
<comment type="caution">
    <text evidence="2">The sequence shown here is derived from an EMBL/GenBank/DDBJ whole genome shotgun (WGS) entry which is preliminary data.</text>
</comment>
<dbReference type="OrthoDB" id="2460547at2759"/>